<protein>
    <submittedName>
        <fullName evidence="5">NAD(P)-dependent dehydrogenase, short-chain alcohol dehydrogenase family</fullName>
    </submittedName>
</protein>
<dbReference type="PRINTS" id="PR00081">
    <property type="entry name" value="GDHRDH"/>
</dbReference>
<evidence type="ECO:0000256" key="2">
    <source>
        <dbReference type="ARBA" id="ARBA00023002"/>
    </source>
</evidence>
<dbReference type="PANTHER" id="PTHR45024">
    <property type="entry name" value="DEHYDROGENASES, SHORT CHAIN"/>
    <property type="match status" value="1"/>
</dbReference>
<evidence type="ECO:0000259" key="4">
    <source>
        <dbReference type="SMART" id="SM00822"/>
    </source>
</evidence>
<feature type="domain" description="Ketoreductase" evidence="4">
    <location>
        <begin position="9"/>
        <end position="205"/>
    </location>
</feature>
<proteinExistence type="inferred from homology"/>
<dbReference type="SMART" id="SM00822">
    <property type="entry name" value="PKS_KR"/>
    <property type="match status" value="1"/>
</dbReference>
<dbReference type="OrthoDB" id="9802564at2"/>
<dbReference type="InterPro" id="IPR036291">
    <property type="entry name" value="NAD(P)-bd_dom_sf"/>
</dbReference>
<dbReference type="InterPro" id="IPR057326">
    <property type="entry name" value="KR_dom"/>
</dbReference>
<dbReference type="PRINTS" id="PR00080">
    <property type="entry name" value="SDRFAMILY"/>
</dbReference>
<dbReference type="SUPFAM" id="SSF51735">
    <property type="entry name" value="NAD(P)-binding Rossmann-fold domains"/>
    <property type="match status" value="1"/>
</dbReference>
<dbReference type="InterPro" id="IPR002347">
    <property type="entry name" value="SDR_fam"/>
</dbReference>
<dbReference type="STRING" id="1121393.SAMN02745216_04491"/>
<dbReference type="EMBL" id="FQZU01000042">
    <property type="protein sequence ID" value="SHL02857.1"/>
    <property type="molecule type" value="Genomic_DNA"/>
</dbReference>
<evidence type="ECO:0000313" key="5">
    <source>
        <dbReference type="EMBL" id="SHL02857.1"/>
    </source>
</evidence>
<dbReference type="InterPro" id="IPR051687">
    <property type="entry name" value="Peroxisomal_Beta-Oxidation"/>
</dbReference>
<evidence type="ECO:0000256" key="1">
    <source>
        <dbReference type="ARBA" id="ARBA00006484"/>
    </source>
</evidence>
<comment type="similarity">
    <text evidence="1 3">Belongs to the short-chain dehydrogenases/reductases (SDR) family.</text>
</comment>
<sequence>MADIRFDGKVAIVTGAGAGIGRMYAMELAARGAKVVVNDLGGARDGSGASTSAADKVVEEIKAAGGEAAANYDNVATMEGGANIVQTAVDNFGKVDILINNAGILRDRSFLKMTEEEWDLVIAVHLKGAFCVTQPAVKLMKENGYGRVIFTSSTSGLYGNFGQCNYGAAKMGVVGIMNTLKLELAKYDIKINTIAPTAYSRMTEDIIDEKMGAKLRPQFNSPMVLYLCSEDNQTTGQIFVMGAGWYGRTAIVSGDGVCIGDAERDITPEEIRDNWDKIGDLANDKPHDSGTSIFSYMMPLLS</sequence>
<keyword evidence="2" id="KW-0560">Oxidoreductase</keyword>
<dbReference type="RefSeq" id="WP_073478485.1">
    <property type="nucleotide sequence ID" value="NZ_FQZU01000042.1"/>
</dbReference>
<reference evidence="6" key="1">
    <citation type="submission" date="2016-11" db="EMBL/GenBank/DDBJ databases">
        <authorList>
            <person name="Varghese N."/>
            <person name="Submissions S."/>
        </authorList>
    </citation>
    <scope>NUCLEOTIDE SEQUENCE [LARGE SCALE GENOMIC DNA]</scope>
    <source>
        <strain evidence="6">DSM 16219</strain>
    </source>
</reference>
<accession>A0A1M6XA70</accession>
<dbReference type="AlphaFoldDB" id="A0A1M6XA70"/>
<evidence type="ECO:0000313" key="6">
    <source>
        <dbReference type="Proteomes" id="UP000183994"/>
    </source>
</evidence>
<evidence type="ECO:0000256" key="3">
    <source>
        <dbReference type="RuleBase" id="RU000363"/>
    </source>
</evidence>
<dbReference type="GO" id="GO:0016491">
    <property type="term" value="F:oxidoreductase activity"/>
    <property type="evidence" value="ECO:0007669"/>
    <property type="project" value="UniProtKB-KW"/>
</dbReference>
<dbReference type="PANTHER" id="PTHR45024:SF2">
    <property type="entry name" value="SCP2 DOMAIN-CONTAINING PROTEIN"/>
    <property type="match status" value="1"/>
</dbReference>
<keyword evidence="6" id="KW-1185">Reference proteome</keyword>
<dbReference type="CDD" id="cd05353">
    <property type="entry name" value="hydroxyacyl-CoA-like_DH_SDR_c-like"/>
    <property type="match status" value="1"/>
</dbReference>
<dbReference type="Proteomes" id="UP000183994">
    <property type="component" value="Unassembled WGS sequence"/>
</dbReference>
<name>A0A1M6XA70_9BACT</name>
<dbReference type="Pfam" id="PF00106">
    <property type="entry name" value="adh_short"/>
    <property type="match status" value="1"/>
</dbReference>
<gene>
    <name evidence="5" type="ORF">SAMN02745216_04491</name>
</gene>
<dbReference type="Gene3D" id="3.40.50.720">
    <property type="entry name" value="NAD(P)-binding Rossmann-like Domain"/>
    <property type="match status" value="1"/>
</dbReference>
<organism evidence="5 6">
    <name type="scientific">Desulfatibacillum alkenivorans DSM 16219</name>
    <dbReference type="NCBI Taxonomy" id="1121393"/>
    <lineage>
        <taxon>Bacteria</taxon>
        <taxon>Pseudomonadati</taxon>
        <taxon>Thermodesulfobacteriota</taxon>
        <taxon>Desulfobacteria</taxon>
        <taxon>Desulfobacterales</taxon>
        <taxon>Desulfatibacillaceae</taxon>
        <taxon>Desulfatibacillum</taxon>
    </lineage>
</organism>